<reference evidence="2 3" key="1">
    <citation type="submission" date="2019-02" db="EMBL/GenBank/DDBJ databases">
        <title>Deep-cultivation of Planctomycetes and their phenomic and genomic characterization uncovers novel biology.</title>
        <authorList>
            <person name="Wiegand S."/>
            <person name="Jogler M."/>
            <person name="Boedeker C."/>
            <person name="Pinto D."/>
            <person name="Vollmers J."/>
            <person name="Rivas-Marin E."/>
            <person name="Kohn T."/>
            <person name="Peeters S.H."/>
            <person name="Heuer A."/>
            <person name="Rast P."/>
            <person name="Oberbeckmann S."/>
            <person name="Bunk B."/>
            <person name="Jeske O."/>
            <person name="Meyerdierks A."/>
            <person name="Storesund J.E."/>
            <person name="Kallscheuer N."/>
            <person name="Luecker S."/>
            <person name="Lage O.M."/>
            <person name="Pohl T."/>
            <person name="Merkel B.J."/>
            <person name="Hornburger P."/>
            <person name="Mueller R.-W."/>
            <person name="Bruemmer F."/>
            <person name="Labrenz M."/>
            <person name="Spormann A.M."/>
            <person name="Op den Camp H."/>
            <person name="Overmann J."/>
            <person name="Amann R."/>
            <person name="Jetten M.S.M."/>
            <person name="Mascher T."/>
            <person name="Medema M.H."/>
            <person name="Devos D.P."/>
            <person name="Kaster A.-K."/>
            <person name="Ovreas L."/>
            <person name="Rohde M."/>
            <person name="Galperin M.Y."/>
            <person name="Jogler C."/>
        </authorList>
    </citation>
    <scope>NUCLEOTIDE SEQUENCE [LARGE SCALE GENOMIC DNA]</scope>
    <source>
        <strain evidence="2 3">Pla175</strain>
    </source>
</reference>
<dbReference type="Proteomes" id="UP000317429">
    <property type="component" value="Chromosome"/>
</dbReference>
<evidence type="ECO:0000256" key="1">
    <source>
        <dbReference type="SAM" id="SignalP"/>
    </source>
</evidence>
<protein>
    <recommendedName>
        <fullName evidence="4">Carboxypeptidase regulatory-like domain-containing protein</fullName>
    </recommendedName>
</protein>
<feature type="signal peptide" evidence="1">
    <location>
        <begin position="1"/>
        <end position="22"/>
    </location>
</feature>
<dbReference type="EMBL" id="CP036291">
    <property type="protein sequence ID" value="QDU89651.1"/>
    <property type="molecule type" value="Genomic_DNA"/>
</dbReference>
<evidence type="ECO:0000313" key="3">
    <source>
        <dbReference type="Proteomes" id="UP000317429"/>
    </source>
</evidence>
<dbReference type="OrthoDB" id="286727at2"/>
<organism evidence="2 3">
    <name type="scientific">Pirellulimonas nuda</name>
    <dbReference type="NCBI Taxonomy" id="2528009"/>
    <lineage>
        <taxon>Bacteria</taxon>
        <taxon>Pseudomonadati</taxon>
        <taxon>Planctomycetota</taxon>
        <taxon>Planctomycetia</taxon>
        <taxon>Pirellulales</taxon>
        <taxon>Lacipirellulaceae</taxon>
        <taxon>Pirellulimonas</taxon>
    </lineage>
</organism>
<dbReference type="RefSeq" id="WP_145286605.1">
    <property type="nucleotide sequence ID" value="NZ_CP036291.1"/>
</dbReference>
<feature type="chain" id="PRO_5021747804" description="Carboxypeptidase regulatory-like domain-containing protein" evidence="1">
    <location>
        <begin position="23"/>
        <end position="132"/>
    </location>
</feature>
<keyword evidence="3" id="KW-1185">Reference proteome</keyword>
<sequence length="132" mass="13923" precursor="true">MKRNRMALALAAVLLVCGGCSEKPIVPSNRTRVSGVVLLDGQPLKGGTVGFTLATPPHSRGSTGIRSDGTFTITAAPKGECLVTVETESLLLGSESSYVKIPREYSDPKKSGLKATITPEGGEFTFELKSKR</sequence>
<dbReference type="AlphaFoldDB" id="A0A518DDU4"/>
<evidence type="ECO:0000313" key="2">
    <source>
        <dbReference type="EMBL" id="QDU89651.1"/>
    </source>
</evidence>
<proteinExistence type="predicted"/>
<dbReference type="KEGG" id="pnd:Pla175_30440"/>
<keyword evidence="1" id="KW-0732">Signal</keyword>
<name>A0A518DDU4_9BACT</name>
<evidence type="ECO:0008006" key="4">
    <source>
        <dbReference type="Google" id="ProtNLM"/>
    </source>
</evidence>
<accession>A0A518DDU4</accession>
<gene>
    <name evidence="2" type="ORF">Pla175_30440</name>
</gene>